<dbReference type="SUPFAM" id="SSF55874">
    <property type="entry name" value="ATPase domain of HSP90 chaperone/DNA topoisomerase II/histidine kinase"/>
    <property type="match status" value="1"/>
</dbReference>
<dbReference type="GO" id="GO:0005524">
    <property type="term" value="F:ATP binding"/>
    <property type="evidence" value="ECO:0007669"/>
    <property type="project" value="UniProtKB-KW"/>
</dbReference>
<dbReference type="SMART" id="SM00388">
    <property type="entry name" value="HisKA"/>
    <property type="match status" value="1"/>
</dbReference>
<dbReference type="Pfam" id="PF02518">
    <property type="entry name" value="HATPase_c"/>
    <property type="match status" value="1"/>
</dbReference>
<dbReference type="InterPro" id="IPR031621">
    <property type="entry name" value="HisKA_7TM"/>
</dbReference>
<dbReference type="InterPro" id="IPR050736">
    <property type="entry name" value="Sensor_HK_Regulatory"/>
</dbReference>
<evidence type="ECO:0000256" key="1">
    <source>
        <dbReference type="ARBA" id="ARBA00000085"/>
    </source>
</evidence>
<sequence length="554" mass="61842">MDFLNITLTGWAAIIVALSMAILAALMFILGKERAHYVWGIFSVAVAVWAWAFYAVTLADNPETAKFWWKISFAGLILNPFIFFHFVLEFINDARIDRIKSFIIVPLYVVAGVFLIIDLTTNLIIDEVTLLFDEIYYNAPPGALHPYFMMIFVGLVFYAHYLVYREYRKRRSDRLFRQRVGYFFLATFIAYVGGSMNFLPVYGIEVPPITSIAVAVGSGIIAYAILRHRLFDARVVTAQLLTLVLAGLTLFRLIVSGSAQEMVLNGVLLIITLIIGIYLILSVRKEVERREQVEVLAKDLQTANEKLKELDDLKTDFISIASHQLRTPLTAIKGYSSMILEGTYGESPLKIKGAVDKIFQSAQRLIYIVNDLLDVSRIEQGRFSITPEEVKVANVLRDVTEELKPNAAAKNIDLSFETSTDDAEIKMSADFNKIRQVFTNLVDNSVKYTNTGYVKVMLGLKDGNALVSVKDSGIGISPTTMQNLFQKFSRAKGVSKLHTDGSGLGLYVAREIVAAHGGKVWAESEGVGKGSQFYVSLPIKNPNVEEIEQFVSGM</sequence>
<feature type="transmembrane region" description="Helical" evidence="12">
    <location>
        <begin position="6"/>
        <end position="30"/>
    </location>
</feature>
<reference evidence="14 15" key="1">
    <citation type="journal article" date="2016" name="Nat. Commun.">
        <title>Thousands of microbial genomes shed light on interconnected biogeochemical processes in an aquifer system.</title>
        <authorList>
            <person name="Anantharaman K."/>
            <person name="Brown C.T."/>
            <person name="Hug L.A."/>
            <person name="Sharon I."/>
            <person name="Castelle C.J."/>
            <person name="Probst A.J."/>
            <person name="Thomas B.C."/>
            <person name="Singh A."/>
            <person name="Wilkins M.J."/>
            <person name="Karaoz U."/>
            <person name="Brodie E.L."/>
            <person name="Williams K.H."/>
            <person name="Hubbard S.S."/>
            <person name="Banfield J.F."/>
        </authorList>
    </citation>
    <scope>NUCLEOTIDE SEQUENCE [LARGE SCALE GENOMIC DNA]</scope>
</reference>
<dbReference type="Proteomes" id="UP000176650">
    <property type="component" value="Unassembled WGS sequence"/>
</dbReference>
<evidence type="ECO:0000259" key="13">
    <source>
        <dbReference type="PROSITE" id="PS50109"/>
    </source>
</evidence>
<keyword evidence="12" id="KW-1133">Transmembrane helix</keyword>
<evidence type="ECO:0000313" key="14">
    <source>
        <dbReference type="EMBL" id="OGD34412.1"/>
    </source>
</evidence>
<evidence type="ECO:0000256" key="10">
    <source>
        <dbReference type="ARBA" id="ARBA00023012"/>
    </source>
</evidence>
<feature type="transmembrane region" description="Helical" evidence="12">
    <location>
        <begin position="238"/>
        <end position="256"/>
    </location>
</feature>
<keyword evidence="4" id="KW-1003">Cell membrane</keyword>
<dbReference type="GO" id="GO:0000155">
    <property type="term" value="F:phosphorelay sensor kinase activity"/>
    <property type="evidence" value="ECO:0007669"/>
    <property type="project" value="InterPro"/>
</dbReference>
<evidence type="ECO:0000256" key="6">
    <source>
        <dbReference type="ARBA" id="ARBA00022679"/>
    </source>
</evidence>
<dbReference type="PROSITE" id="PS50109">
    <property type="entry name" value="HIS_KIN"/>
    <property type="match status" value="1"/>
</dbReference>
<keyword evidence="12" id="KW-0812">Transmembrane</keyword>
<dbReference type="PRINTS" id="PR00344">
    <property type="entry name" value="BCTRLSENSOR"/>
</dbReference>
<feature type="transmembrane region" description="Helical" evidence="12">
    <location>
        <begin position="145"/>
        <end position="164"/>
    </location>
</feature>
<feature type="transmembrane region" description="Helical" evidence="12">
    <location>
        <begin position="103"/>
        <end position="125"/>
    </location>
</feature>
<dbReference type="PANTHER" id="PTHR43711:SF1">
    <property type="entry name" value="HISTIDINE KINASE 1"/>
    <property type="match status" value="1"/>
</dbReference>
<keyword evidence="8" id="KW-0418">Kinase</keyword>
<dbReference type="STRING" id="1797298.A2988_02695"/>
<dbReference type="Gene3D" id="1.10.287.130">
    <property type="match status" value="1"/>
</dbReference>
<comment type="subcellular location">
    <subcellularLocation>
        <location evidence="2">Cell membrane</location>
    </subcellularLocation>
</comment>
<dbReference type="SUPFAM" id="SSF47384">
    <property type="entry name" value="Homodimeric domain of signal transducing histidine kinase"/>
    <property type="match status" value="1"/>
</dbReference>
<evidence type="ECO:0000256" key="4">
    <source>
        <dbReference type="ARBA" id="ARBA00022475"/>
    </source>
</evidence>
<evidence type="ECO:0000256" key="5">
    <source>
        <dbReference type="ARBA" id="ARBA00022553"/>
    </source>
</evidence>
<proteinExistence type="predicted"/>
<gene>
    <name evidence="14" type="ORF">A2988_02695</name>
</gene>
<feature type="transmembrane region" description="Helical" evidence="12">
    <location>
        <begin position="37"/>
        <end position="55"/>
    </location>
</feature>
<dbReference type="SMART" id="SM00387">
    <property type="entry name" value="HATPase_c"/>
    <property type="match status" value="1"/>
</dbReference>
<protein>
    <recommendedName>
        <fullName evidence="3">histidine kinase</fullName>
        <ecNumber evidence="3">2.7.13.3</ecNumber>
    </recommendedName>
</protein>
<dbReference type="InterPro" id="IPR036890">
    <property type="entry name" value="HATPase_C_sf"/>
</dbReference>
<evidence type="ECO:0000256" key="12">
    <source>
        <dbReference type="SAM" id="Phobius"/>
    </source>
</evidence>
<dbReference type="AlphaFoldDB" id="A0A1F5BUZ3"/>
<dbReference type="GO" id="GO:0005886">
    <property type="term" value="C:plasma membrane"/>
    <property type="evidence" value="ECO:0007669"/>
    <property type="project" value="UniProtKB-SubCell"/>
</dbReference>
<dbReference type="InterPro" id="IPR036097">
    <property type="entry name" value="HisK_dim/P_sf"/>
</dbReference>
<evidence type="ECO:0000256" key="11">
    <source>
        <dbReference type="ARBA" id="ARBA00023136"/>
    </source>
</evidence>
<evidence type="ECO:0000313" key="15">
    <source>
        <dbReference type="Proteomes" id="UP000176650"/>
    </source>
</evidence>
<feature type="transmembrane region" description="Helical" evidence="12">
    <location>
        <begin position="67"/>
        <end position="91"/>
    </location>
</feature>
<dbReference type="Gene3D" id="3.30.565.10">
    <property type="entry name" value="Histidine kinase-like ATPase, C-terminal domain"/>
    <property type="match status" value="1"/>
</dbReference>
<keyword evidence="11 12" id="KW-0472">Membrane</keyword>
<dbReference type="EC" id="2.7.13.3" evidence="3"/>
<feature type="transmembrane region" description="Helical" evidence="12">
    <location>
        <begin position="180"/>
        <end position="202"/>
    </location>
</feature>
<dbReference type="InterPro" id="IPR004358">
    <property type="entry name" value="Sig_transdc_His_kin-like_C"/>
</dbReference>
<dbReference type="CDD" id="cd00082">
    <property type="entry name" value="HisKA"/>
    <property type="match status" value="1"/>
</dbReference>
<evidence type="ECO:0000256" key="3">
    <source>
        <dbReference type="ARBA" id="ARBA00012438"/>
    </source>
</evidence>
<evidence type="ECO:0000256" key="8">
    <source>
        <dbReference type="ARBA" id="ARBA00022777"/>
    </source>
</evidence>
<dbReference type="EMBL" id="MEYS01000001">
    <property type="protein sequence ID" value="OGD34412.1"/>
    <property type="molecule type" value="Genomic_DNA"/>
</dbReference>
<dbReference type="Pfam" id="PF00512">
    <property type="entry name" value="HisKA"/>
    <property type="match status" value="1"/>
</dbReference>
<comment type="caution">
    <text evidence="14">The sequence shown here is derived from an EMBL/GenBank/DDBJ whole genome shotgun (WGS) entry which is preliminary data.</text>
</comment>
<name>A0A1F5BUZ3_9BACT</name>
<dbReference type="InterPro" id="IPR005467">
    <property type="entry name" value="His_kinase_dom"/>
</dbReference>
<feature type="domain" description="Histidine kinase" evidence="13">
    <location>
        <begin position="320"/>
        <end position="541"/>
    </location>
</feature>
<dbReference type="InterPro" id="IPR003661">
    <property type="entry name" value="HisK_dim/P_dom"/>
</dbReference>
<dbReference type="FunFam" id="3.30.565.10:FF:000023">
    <property type="entry name" value="PAS domain-containing sensor histidine kinase"/>
    <property type="match status" value="1"/>
</dbReference>
<feature type="transmembrane region" description="Helical" evidence="12">
    <location>
        <begin position="208"/>
        <end position="226"/>
    </location>
</feature>
<dbReference type="Pfam" id="PF16927">
    <property type="entry name" value="HisKA_7TM"/>
    <property type="match status" value="1"/>
</dbReference>
<feature type="transmembrane region" description="Helical" evidence="12">
    <location>
        <begin position="262"/>
        <end position="281"/>
    </location>
</feature>
<keyword evidence="5" id="KW-0597">Phosphoprotein</keyword>
<keyword evidence="6" id="KW-0808">Transferase</keyword>
<organism evidence="14 15">
    <name type="scientific">Candidatus Azambacteria bacterium RIFCSPLOWO2_01_FULL_46_25</name>
    <dbReference type="NCBI Taxonomy" id="1797298"/>
    <lineage>
        <taxon>Bacteria</taxon>
        <taxon>Candidatus Azamiibacteriota</taxon>
    </lineage>
</organism>
<evidence type="ECO:0000256" key="9">
    <source>
        <dbReference type="ARBA" id="ARBA00022840"/>
    </source>
</evidence>
<keyword evidence="10" id="KW-0902">Two-component regulatory system</keyword>
<keyword evidence="7" id="KW-0547">Nucleotide-binding</keyword>
<evidence type="ECO:0000256" key="2">
    <source>
        <dbReference type="ARBA" id="ARBA00004236"/>
    </source>
</evidence>
<evidence type="ECO:0000256" key="7">
    <source>
        <dbReference type="ARBA" id="ARBA00022741"/>
    </source>
</evidence>
<keyword evidence="9" id="KW-0067">ATP-binding</keyword>
<comment type="catalytic activity">
    <reaction evidence="1">
        <text>ATP + protein L-histidine = ADP + protein N-phospho-L-histidine.</text>
        <dbReference type="EC" id="2.7.13.3"/>
    </reaction>
</comment>
<dbReference type="PANTHER" id="PTHR43711">
    <property type="entry name" value="TWO-COMPONENT HISTIDINE KINASE"/>
    <property type="match status" value="1"/>
</dbReference>
<dbReference type="InterPro" id="IPR003594">
    <property type="entry name" value="HATPase_dom"/>
</dbReference>
<accession>A0A1F5BUZ3</accession>